<dbReference type="EMBL" id="GL871439">
    <property type="protein sequence ID" value="EGC29388.1"/>
    <property type="molecule type" value="Genomic_DNA"/>
</dbReference>
<dbReference type="GeneID" id="10505403"/>
<sequence length="391" mass="44073">MSNKNNKSKKSNNKGGDVDDILNFINNSSAPAPTSISINKQPIDNSKNEKSLFDEKIKILNRLFEENNITVAKPTATTTKGKFTPKPVQSKKPAPVLHESSDITFFNNAKNYLQIIKEKELPLETLLKLNKTSLKEINKPSTKTTTANNNNSGTKDNNYGYIDPKKIKVITDEEAIQLFKLFSKTKNEVGRIFIAYQFFIFIQNKRDFDKNEYSSFISKVILDESPLVNYLGKKIMKKEEGGKTNELSECNSLVLNQVYSSIDKLQIIKSLPESSPTVQFFKENIKTLLNLTVNPKDSSNGMNLLASVLFYQKIFENSPPTSSAQLFFLDFYYSQLKIGLTLSTYYCDVVDKKIEDLAKFNHLNEDQGNPGTTSEASTTNNTETIITAQPN</sequence>
<keyword evidence="3" id="KW-1185">Reference proteome</keyword>
<feature type="compositionally biased region" description="Basic residues" evidence="1">
    <location>
        <begin position="1"/>
        <end position="12"/>
    </location>
</feature>
<dbReference type="RefSeq" id="XP_003294089.1">
    <property type="nucleotide sequence ID" value="XM_003294041.1"/>
</dbReference>
<organism evidence="2 3">
    <name type="scientific">Dictyostelium purpureum</name>
    <name type="common">Slime mold</name>
    <dbReference type="NCBI Taxonomy" id="5786"/>
    <lineage>
        <taxon>Eukaryota</taxon>
        <taxon>Amoebozoa</taxon>
        <taxon>Evosea</taxon>
        <taxon>Eumycetozoa</taxon>
        <taxon>Dictyostelia</taxon>
        <taxon>Dictyosteliales</taxon>
        <taxon>Dictyosteliaceae</taxon>
        <taxon>Dictyostelium</taxon>
    </lineage>
</organism>
<evidence type="ECO:0000256" key="1">
    <source>
        <dbReference type="SAM" id="MobiDB-lite"/>
    </source>
</evidence>
<dbReference type="KEGG" id="dpp:DICPUDRAFT_159040"/>
<reference evidence="3" key="1">
    <citation type="journal article" date="2011" name="Genome Biol.">
        <title>Comparative genomics of the social amoebae Dictyostelium discoideum and Dictyostelium purpureum.</title>
        <authorList>
            <consortium name="US DOE Joint Genome Institute (JGI-PGF)"/>
            <person name="Sucgang R."/>
            <person name="Kuo A."/>
            <person name="Tian X."/>
            <person name="Salerno W."/>
            <person name="Parikh A."/>
            <person name="Feasley C.L."/>
            <person name="Dalin E."/>
            <person name="Tu H."/>
            <person name="Huang E."/>
            <person name="Barry K."/>
            <person name="Lindquist E."/>
            <person name="Shapiro H."/>
            <person name="Bruce D."/>
            <person name="Schmutz J."/>
            <person name="Salamov A."/>
            <person name="Fey P."/>
            <person name="Gaudet P."/>
            <person name="Anjard C."/>
            <person name="Babu M.M."/>
            <person name="Basu S."/>
            <person name="Bushmanova Y."/>
            <person name="van der Wel H."/>
            <person name="Katoh-Kurasawa M."/>
            <person name="Dinh C."/>
            <person name="Coutinho P.M."/>
            <person name="Saito T."/>
            <person name="Elias M."/>
            <person name="Schaap P."/>
            <person name="Kay R.R."/>
            <person name="Henrissat B."/>
            <person name="Eichinger L."/>
            <person name="Rivero F."/>
            <person name="Putnam N.H."/>
            <person name="West C.M."/>
            <person name="Loomis W.F."/>
            <person name="Chisholm R.L."/>
            <person name="Shaulsky G."/>
            <person name="Strassmann J.E."/>
            <person name="Queller D.C."/>
            <person name="Kuspa A."/>
            <person name="Grigoriev I.V."/>
        </authorList>
    </citation>
    <scope>NUCLEOTIDE SEQUENCE [LARGE SCALE GENOMIC DNA]</scope>
    <source>
        <strain evidence="3">QSDP1</strain>
    </source>
</reference>
<dbReference type="AlphaFoldDB" id="F1A345"/>
<accession>F1A345</accession>
<feature type="region of interest" description="Disordered" evidence="1">
    <location>
        <begin position="1"/>
        <end position="24"/>
    </location>
</feature>
<feature type="region of interest" description="Disordered" evidence="1">
    <location>
        <begin position="363"/>
        <end position="391"/>
    </location>
</feature>
<feature type="compositionally biased region" description="Low complexity" evidence="1">
    <location>
        <begin position="372"/>
        <end position="391"/>
    </location>
</feature>
<protein>
    <submittedName>
        <fullName evidence="2">Uncharacterized protein</fullName>
    </submittedName>
</protein>
<dbReference type="InParanoid" id="F1A345"/>
<dbReference type="VEuPathDB" id="AmoebaDB:DICPUDRAFT_159040"/>
<gene>
    <name evidence="2" type="ORF">DICPUDRAFT_159040</name>
</gene>
<evidence type="ECO:0000313" key="2">
    <source>
        <dbReference type="EMBL" id="EGC29388.1"/>
    </source>
</evidence>
<dbReference type="Proteomes" id="UP000001064">
    <property type="component" value="Unassembled WGS sequence"/>
</dbReference>
<proteinExistence type="predicted"/>
<name>F1A345_DICPU</name>
<evidence type="ECO:0000313" key="3">
    <source>
        <dbReference type="Proteomes" id="UP000001064"/>
    </source>
</evidence>